<feature type="domain" description="Alpha/beta hydrolase fold-3" evidence="2">
    <location>
        <begin position="89"/>
        <end position="310"/>
    </location>
</feature>
<dbReference type="EMBL" id="OOIL02001452">
    <property type="protein sequence ID" value="VFQ75709.1"/>
    <property type="molecule type" value="Genomic_DNA"/>
</dbReference>
<protein>
    <recommendedName>
        <fullName evidence="2">Alpha/beta hydrolase fold-3 domain-containing protein</fullName>
    </recommendedName>
</protein>
<sequence>MSNQTLSNSKEEEEKEAAAYKFLKIVPNPDGSLTRLNHIPVSPPNPSDPNLPLSKDIPLNPSAATFIRLFRPPPPPSSSSPSGAKLPLIIYFHGGGFVFCSAASIIFHESCNRMAVEFPAVVASVEYRLAPENRLPAAYEDAADALAWARDQAVGPERDPWVEELADFSRTFLMGSSAGGNIVYHAALRALDDDLSPLEIQGLIINQPYFGGVERTESELRLVNDKIVPLHSNDLMWSLALPEGADRDHGYSNPLVVAGVEEKIGRLPRSLVRGYAGDPLVDRQKELAKLLREHGVSVVAQFLETGHHGVEIFDPAAADALYAAIKNFINGGVDLQVEDSGLMSAI</sequence>
<dbReference type="InterPro" id="IPR029058">
    <property type="entry name" value="AB_hydrolase_fold"/>
</dbReference>
<dbReference type="Proteomes" id="UP000595140">
    <property type="component" value="Unassembled WGS sequence"/>
</dbReference>
<dbReference type="AlphaFoldDB" id="A0A484LHU5"/>
<dbReference type="InterPro" id="IPR013094">
    <property type="entry name" value="AB_hydrolase_3"/>
</dbReference>
<dbReference type="InterPro" id="IPR050466">
    <property type="entry name" value="Carboxylest/Gibb_receptor"/>
</dbReference>
<dbReference type="PANTHER" id="PTHR23024:SF113">
    <property type="entry name" value="CARBOXYLESTERASE 8-RELATED"/>
    <property type="match status" value="1"/>
</dbReference>
<reference evidence="3 4" key="1">
    <citation type="submission" date="2018-04" db="EMBL/GenBank/DDBJ databases">
        <authorList>
            <person name="Vogel A."/>
        </authorList>
    </citation>
    <scope>NUCLEOTIDE SEQUENCE [LARGE SCALE GENOMIC DNA]</scope>
</reference>
<evidence type="ECO:0000313" key="3">
    <source>
        <dbReference type="EMBL" id="VFQ75709.1"/>
    </source>
</evidence>
<evidence type="ECO:0000259" key="2">
    <source>
        <dbReference type="Pfam" id="PF07859"/>
    </source>
</evidence>
<dbReference type="Pfam" id="PF07859">
    <property type="entry name" value="Abhydrolase_3"/>
    <property type="match status" value="1"/>
</dbReference>
<dbReference type="OrthoDB" id="408631at2759"/>
<organism evidence="3 4">
    <name type="scientific">Cuscuta campestris</name>
    <dbReference type="NCBI Taxonomy" id="132261"/>
    <lineage>
        <taxon>Eukaryota</taxon>
        <taxon>Viridiplantae</taxon>
        <taxon>Streptophyta</taxon>
        <taxon>Embryophyta</taxon>
        <taxon>Tracheophyta</taxon>
        <taxon>Spermatophyta</taxon>
        <taxon>Magnoliopsida</taxon>
        <taxon>eudicotyledons</taxon>
        <taxon>Gunneridae</taxon>
        <taxon>Pentapetalae</taxon>
        <taxon>asterids</taxon>
        <taxon>lamiids</taxon>
        <taxon>Solanales</taxon>
        <taxon>Convolvulaceae</taxon>
        <taxon>Cuscuteae</taxon>
        <taxon>Cuscuta</taxon>
        <taxon>Cuscuta subgen. Grammica</taxon>
        <taxon>Cuscuta sect. Cleistogrammica</taxon>
    </lineage>
</organism>
<evidence type="ECO:0000256" key="1">
    <source>
        <dbReference type="ARBA" id="ARBA00010515"/>
    </source>
</evidence>
<name>A0A484LHU5_9ASTE</name>
<accession>A0A484LHU5</accession>
<proteinExistence type="inferred from homology"/>
<dbReference type="PANTHER" id="PTHR23024">
    <property type="entry name" value="ARYLACETAMIDE DEACETYLASE"/>
    <property type="match status" value="1"/>
</dbReference>
<dbReference type="SUPFAM" id="SSF53474">
    <property type="entry name" value="alpha/beta-Hydrolases"/>
    <property type="match status" value="1"/>
</dbReference>
<gene>
    <name evidence="3" type="ORF">CCAM_LOCUS17485</name>
</gene>
<keyword evidence="4" id="KW-1185">Reference proteome</keyword>
<evidence type="ECO:0000313" key="4">
    <source>
        <dbReference type="Proteomes" id="UP000595140"/>
    </source>
</evidence>
<dbReference type="GO" id="GO:0016787">
    <property type="term" value="F:hydrolase activity"/>
    <property type="evidence" value="ECO:0007669"/>
    <property type="project" value="InterPro"/>
</dbReference>
<dbReference type="Gene3D" id="3.40.50.1820">
    <property type="entry name" value="alpha/beta hydrolase"/>
    <property type="match status" value="1"/>
</dbReference>
<comment type="similarity">
    <text evidence="1">Belongs to the 'GDXG' lipolytic enzyme family.</text>
</comment>